<organism evidence="3 4">
    <name type="scientific">Paenibacillus artemisiicola</name>
    <dbReference type="NCBI Taxonomy" id="1172618"/>
    <lineage>
        <taxon>Bacteria</taxon>
        <taxon>Bacillati</taxon>
        <taxon>Bacillota</taxon>
        <taxon>Bacilli</taxon>
        <taxon>Bacillales</taxon>
        <taxon>Paenibacillaceae</taxon>
        <taxon>Paenibacillus</taxon>
    </lineage>
</organism>
<evidence type="ECO:0000313" key="4">
    <source>
        <dbReference type="Proteomes" id="UP000670947"/>
    </source>
</evidence>
<keyword evidence="4" id="KW-1185">Reference proteome</keyword>
<feature type="transmembrane region" description="Helical" evidence="2">
    <location>
        <begin position="191"/>
        <end position="210"/>
    </location>
</feature>
<dbReference type="GO" id="GO:0008237">
    <property type="term" value="F:metallopeptidase activity"/>
    <property type="evidence" value="ECO:0007669"/>
    <property type="project" value="UniProtKB-KW"/>
</dbReference>
<sequence>MLVQYLWSFYVVLQFWALCRGKTLTWRQTALFVMAGALLVVPFTAFTVNAVHALAGGRARDTWSQAVLTPIVEEAWKLLPLGALLLFSRRASALGLCDYALAGAASGAGFQLAEELSRRWTNAGKLSDLYGYSYTMLGGETIHWDFFALFPGRFEESFLPSLMTVSHPVHTAMVALGVGAAVRFGAKRSRWLWLLPVLLLLWAILDHAAYNGQISLPDWVMTVHAWTGSGYKTRPAFLLLLAAAVCYDYWALNSVRRKLPLLPGELPVLNPFSELWGMLEALFRDRGSFAYRMGFYRQRRELAYLLLYGNAEALGREDAVRERTKRLYRAAAGLGALLLAAGAAAGFAAWAQLHAAVPSADACFACLFDSLQNWWDRLSGLEKGAIIVGALALGLLFLEFWPALGLALTIPGVAGSGHEIAADIRDPKRLLTPENAIAAVAAIVLSRLPFGRAAEWLGKKARGPLERLLKKLGRLGRKEEPDMPGGKPPREDGGPHPDRGDEPDAGKEKDGDRDGDEGDKDDDAAPAAGNGYREVEIVDQRGNPIGEFDEIDAERGIFYEDKTARGLDIVNPRTGLPTQTPQQFADKQILAKTRTRIHNLAAKAAGTRATAHGTPDVPSLEQIRSIKHFVFRLDGDTPALRSAVENSLNALRSEFPDHTFQVLFRGKP</sequence>
<evidence type="ECO:0000256" key="1">
    <source>
        <dbReference type="SAM" id="MobiDB-lite"/>
    </source>
</evidence>
<feature type="compositionally biased region" description="Basic and acidic residues" evidence="1">
    <location>
        <begin position="488"/>
        <end position="512"/>
    </location>
</feature>
<keyword evidence="2" id="KW-1133">Transmembrane helix</keyword>
<dbReference type="InterPro" id="IPR026898">
    <property type="entry name" value="PrsW"/>
</dbReference>
<feature type="transmembrane region" description="Helical" evidence="2">
    <location>
        <begin position="31"/>
        <end position="55"/>
    </location>
</feature>
<reference evidence="3 4" key="1">
    <citation type="submission" date="2021-03" db="EMBL/GenBank/DDBJ databases">
        <title>Paenibacillus artemisicola MWE-103 whole genome sequence.</title>
        <authorList>
            <person name="Ham Y.J."/>
        </authorList>
    </citation>
    <scope>NUCLEOTIDE SEQUENCE [LARGE SCALE GENOMIC DNA]</scope>
    <source>
        <strain evidence="3 4">MWE-103</strain>
    </source>
</reference>
<keyword evidence="3" id="KW-0645">Protease</keyword>
<keyword evidence="2" id="KW-0472">Membrane</keyword>
<feature type="transmembrane region" description="Helical" evidence="2">
    <location>
        <begin position="236"/>
        <end position="252"/>
    </location>
</feature>
<feature type="region of interest" description="Disordered" evidence="1">
    <location>
        <begin position="473"/>
        <end position="544"/>
    </location>
</feature>
<proteinExistence type="predicted"/>
<feature type="transmembrane region" description="Helical" evidence="2">
    <location>
        <begin position="384"/>
        <end position="408"/>
    </location>
</feature>
<comment type="caution">
    <text evidence="3">The sequence shown here is derived from an EMBL/GenBank/DDBJ whole genome shotgun (WGS) entry which is preliminary data.</text>
</comment>
<feature type="compositionally biased region" description="Acidic residues" evidence="1">
    <location>
        <begin position="513"/>
        <end position="524"/>
    </location>
</feature>
<feature type="transmembrane region" description="Helical" evidence="2">
    <location>
        <begin position="331"/>
        <end position="351"/>
    </location>
</feature>
<protein>
    <submittedName>
        <fullName evidence="3">PrsW family intramembrane metalloprotease</fullName>
    </submittedName>
</protein>
<gene>
    <name evidence="3" type="ORF">I8J29_16875</name>
</gene>
<accession>A0ABS3WC48</accession>
<dbReference type="Proteomes" id="UP000670947">
    <property type="component" value="Unassembled WGS sequence"/>
</dbReference>
<name>A0ABS3WC48_9BACL</name>
<evidence type="ECO:0000313" key="3">
    <source>
        <dbReference type="EMBL" id="MBO7745884.1"/>
    </source>
</evidence>
<keyword evidence="2" id="KW-0812">Transmembrane</keyword>
<dbReference type="Pfam" id="PF13367">
    <property type="entry name" value="PrsW-protease"/>
    <property type="match status" value="1"/>
</dbReference>
<keyword evidence="3" id="KW-0378">Hydrolase</keyword>
<evidence type="ECO:0000256" key="2">
    <source>
        <dbReference type="SAM" id="Phobius"/>
    </source>
</evidence>
<dbReference type="RefSeq" id="WP_208848707.1">
    <property type="nucleotide sequence ID" value="NZ_JAGGDJ010000013.1"/>
</dbReference>
<dbReference type="EMBL" id="JAGGDJ010000013">
    <property type="protein sequence ID" value="MBO7745884.1"/>
    <property type="molecule type" value="Genomic_DNA"/>
</dbReference>
<keyword evidence="3" id="KW-0482">Metalloprotease</keyword>